<dbReference type="InterPro" id="IPR005146">
    <property type="entry name" value="B3/B4_tRNA-bd"/>
</dbReference>
<dbReference type="NCBIfam" id="TIGR00472">
    <property type="entry name" value="pheT_bact"/>
    <property type="match status" value="1"/>
</dbReference>
<keyword evidence="11" id="KW-0547">Nucleotide-binding</keyword>
<dbReference type="InterPro" id="IPR002547">
    <property type="entry name" value="tRNA-bd_dom"/>
</dbReference>
<dbReference type="PANTHER" id="PTHR10947:SF0">
    <property type="entry name" value="PHENYLALANINE--TRNA LIGASE BETA SUBUNIT"/>
    <property type="match status" value="1"/>
</dbReference>
<evidence type="ECO:0000256" key="9">
    <source>
        <dbReference type="ARBA" id="ARBA00022598"/>
    </source>
</evidence>
<dbReference type="InterPro" id="IPR004532">
    <property type="entry name" value="Phe-tRNA-ligase_IIc_bsu_bact"/>
</dbReference>
<reference evidence="22" key="1">
    <citation type="submission" date="2014-05" db="EMBL/GenBank/DDBJ databases">
        <title>Key roles for freshwater Actinobacteria revealed by deep metagenomic sequencing.</title>
        <authorList>
            <person name="Ghai R."/>
            <person name="Mizuno C.M."/>
            <person name="Picazo A."/>
            <person name="Camacho A."/>
            <person name="Rodriguez-Valera F."/>
        </authorList>
    </citation>
    <scope>NUCLEOTIDE SEQUENCE</scope>
</reference>
<dbReference type="SUPFAM" id="SSF46955">
    <property type="entry name" value="Putative DNA-binding domain"/>
    <property type="match status" value="1"/>
</dbReference>
<sequence>MRIPRSWVNDFVDLSGVTDQTISDAFVRVGFEVEEVIAQGADLTGPLVVARVLAIEELTEHKKPIRYVELDCNEGASRFVICGARNFAVNDLVIAALPGAVLPGNFAISARETYGKTSNGMICSAKELGLGDDHSGIIVLAEGSATVGDDAIELLQINDTIFDIAVNPDRGYALSIRGAAREIAGALGLPFADPIAHAKSLKFAETGSATPMKISNGAMVAYLRSLDNFNPKTPSPIWLSRRIEKIGMRSISLAVDVTNYVMIELGQPLHAFDRAKIVDGLEIAYAQDKSKFTTLDGQERELAATDLVVRDAKQVLALAGTMGGLDSEITDSTTTIAVEAVRFDPIAIAKNSRRHKLSTEASRRLERGVDPSLAEFASARAAELMISLGGATYVGTAKSGEEKFPAIIDLDPKYVNERLGTQLSNEVIAKSLVTVGCDVDEKNWKVDPPSWRGDLQIPADLVEEVARIIGYDQIPSLLPRSPHAATLTPVQQRRRTIAAALAARGLTEVQNFPFVAESTMKALNYTGERAATFRIANPMSEETPLMRTHLIPGLIAAAQRNLSRGARDFALFEIGAIFRNTTKLVDGIFPPLEVKPDAATIKALFESVPPQPIHLGAIFVGKTTGDNWRTKARNYEWADAIAEAQTVLDLCGLQYTVERSDFAPWHPGRCAELLVDGKAVAHAGELHPRVCSEFGLPPRSCALVINLDALPASNTVRAAVIGSMPIAVQDVALVIDAKVSAAALEQSLVDGAGELLESIVLFDRYDKIGDGKISLAFTLSFRAADRTLTGDEISAARESAVANAAKLYGATVRS</sequence>
<evidence type="ECO:0000256" key="7">
    <source>
        <dbReference type="ARBA" id="ARBA00022490"/>
    </source>
</evidence>
<keyword evidence="10" id="KW-0479">Metal-binding</keyword>
<dbReference type="SUPFAM" id="SSF55681">
    <property type="entry name" value="Class II aaRS and biotin synthetases"/>
    <property type="match status" value="1"/>
</dbReference>
<evidence type="ECO:0000313" key="22">
    <source>
        <dbReference type="EMBL" id="KGA16595.1"/>
    </source>
</evidence>
<dbReference type="SUPFAM" id="SSF54991">
    <property type="entry name" value="Anticodon-binding domain of PheRS"/>
    <property type="match status" value="1"/>
</dbReference>
<dbReference type="InterPro" id="IPR045864">
    <property type="entry name" value="aa-tRNA-synth_II/BPL/LPL"/>
</dbReference>
<dbReference type="Gene3D" id="2.40.50.140">
    <property type="entry name" value="Nucleic acid-binding proteins"/>
    <property type="match status" value="1"/>
</dbReference>
<dbReference type="Pfam" id="PF03484">
    <property type="entry name" value="B5"/>
    <property type="match status" value="1"/>
</dbReference>
<dbReference type="EC" id="6.1.1.20" evidence="5"/>
<dbReference type="SMART" id="SM00873">
    <property type="entry name" value="B3_4"/>
    <property type="match status" value="1"/>
</dbReference>
<dbReference type="SMART" id="SM00896">
    <property type="entry name" value="FDX-ACB"/>
    <property type="match status" value="1"/>
</dbReference>
<feature type="domain" description="FDX-ACB" evidence="20">
    <location>
        <begin position="722"/>
        <end position="813"/>
    </location>
</feature>
<dbReference type="Gene3D" id="3.30.70.380">
    <property type="entry name" value="Ferrodoxin-fold anticodon-binding domain"/>
    <property type="match status" value="1"/>
</dbReference>
<dbReference type="GO" id="GO:0000287">
    <property type="term" value="F:magnesium ion binding"/>
    <property type="evidence" value="ECO:0007669"/>
    <property type="project" value="InterPro"/>
</dbReference>
<keyword evidence="14" id="KW-0694">RNA-binding</keyword>
<dbReference type="AlphaFoldDB" id="A0A094PXS3"/>
<evidence type="ECO:0000256" key="14">
    <source>
        <dbReference type="ARBA" id="ARBA00022884"/>
    </source>
</evidence>
<keyword evidence="9" id="KW-0436">Ligase</keyword>
<dbReference type="CDD" id="cd02796">
    <property type="entry name" value="tRNA_bind_bactPheRS"/>
    <property type="match status" value="1"/>
</dbReference>
<evidence type="ECO:0000259" key="19">
    <source>
        <dbReference type="PROSITE" id="PS50886"/>
    </source>
</evidence>
<evidence type="ECO:0000256" key="6">
    <source>
        <dbReference type="ARBA" id="ARBA00017032"/>
    </source>
</evidence>
<evidence type="ECO:0000256" key="8">
    <source>
        <dbReference type="ARBA" id="ARBA00022555"/>
    </source>
</evidence>
<protein>
    <recommendedName>
        <fullName evidence="6">Phenylalanine--tRNA ligase beta subunit</fullName>
        <ecNumber evidence="5">6.1.1.20</ecNumber>
    </recommendedName>
    <alternativeName>
        <fullName evidence="17">Phenylalanyl-tRNA synthetase beta subunit</fullName>
    </alternativeName>
</protein>
<dbReference type="Pfam" id="PF03483">
    <property type="entry name" value="B3_4"/>
    <property type="match status" value="1"/>
</dbReference>
<dbReference type="EMBL" id="JNSK01000062">
    <property type="protein sequence ID" value="KGA16595.1"/>
    <property type="molecule type" value="Genomic_DNA"/>
</dbReference>
<keyword evidence="13" id="KW-0460">Magnesium</keyword>
<dbReference type="Gene3D" id="3.50.40.10">
    <property type="entry name" value="Phenylalanyl-trna Synthetase, Chain B, domain 3"/>
    <property type="match status" value="1"/>
</dbReference>
<dbReference type="InterPro" id="IPR005147">
    <property type="entry name" value="tRNA_synthase_B5-dom"/>
</dbReference>
<dbReference type="InterPro" id="IPR020825">
    <property type="entry name" value="Phe-tRNA_synthase-like_B3/B4"/>
</dbReference>
<dbReference type="InterPro" id="IPR005121">
    <property type="entry name" value="Fdx_antiC-bd"/>
</dbReference>
<name>A0A094PXS3_9ZZZZ</name>
<dbReference type="InterPro" id="IPR036690">
    <property type="entry name" value="Fdx_antiC-bd_sf"/>
</dbReference>
<evidence type="ECO:0000256" key="10">
    <source>
        <dbReference type="ARBA" id="ARBA00022723"/>
    </source>
</evidence>
<evidence type="ECO:0000259" key="20">
    <source>
        <dbReference type="PROSITE" id="PS51447"/>
    </source>
</evidence>
<dbReference type="GO" id="GO:0000049">
    <property type="term" value="F:tRNA binding"/>
    <property type="evidence" value="ECO:0007669"/>
    <property type="project" value="UniProtKB-KW"/>
</dbReference>
<dbReference type="PROSITE" id="PS51483">
    <property type="entry name" value="B5"/>
    <property type="match status" value="1"/>
</dbReference>
<comment type="subunit">
    <text evidence="4">Tetramer of two alpha and two beta subunits.</text>
</comment>
<feature type="domain" description="TRNA-binding" evidence="19">
    <location>
        <begin position="41"/>
        <end position="152"/>
    </location>
</feature>
<evidence type="ECO:0000256" key="5">
    <source>
        <dbReference type="ARBA" id="ARBA00012814"/>
    </source>
</evidence>
<keyword evidence="16" id="KW-0030">Aminoacyl-tRNA synthetase</keyword>
<dbReference type="GO" id="GO:0009328">
    <property type="term" value="C:phenylalanine-tRNA ligase complex"/>
    <property type="evidence" value="ECO:0007669"/>
    <property type="project" value="TreeGrafter"/>
</dbReference>
<dbReference type="SMART" id="SM00874">
    <property type="entry name" value="B5"/>
    <property type="match status" value="1"/>
</dbReference>
<dbReference type="Pfam" id="PF17759">
    <property type="entry name" value="tRNA_synthFbeta"/>
    <property type="match status" value="1"/>
</dbReference>
<dbReference type="PANTHER" id="PTHR10947">
    <property type="entry name" value="PHENYLALANYL-TRNA SYNTHETASE BETA CHAIN AND LEUCINE-RICH REPEAT-CONTAINING PROTEIN 47"/>
    <property type="match status" value="1"/>
</dbReference>
<keyword evidence="12" id="KW-0067">ATP-binding</keyword>
<comment type="subcellular location">
    <subcellularLocation>
        <location evidence="2">Cytoplasm</location>
    </subcellularLocation>
</comment>
<dbReference type="HAMAP" id="MF_00283">
    <property type="entry name" value="Phe_tRNA_synth_beta1"/>
    <property type="match status" value="1"/>
</dbReference>
<evidence type="ECO:0000256" key="1">
    <source>
        <dbReference type="ARBA" id="ARBA00001946"/>
    </source>
</evidence>
<dbReference type="Pfam" id="PF03147">
    <property type="entry name" value="FDX-ACB"/>
    <property type="match status" value="1"/>
</dbReference>
<dbReference type="GO" id="GO:0004826">
    <property type="term" value="F:phenylalanine-tRNA ligase activity"/>
    <property type="evidence" value="ECO:0007669"/>
    <property type="project" value="UniProtKB-EC"/>
</dbReference>
<gene>
    <name evidence="22" type="ORF">GM50_14140</name>
</gene>
<dbReference type="CDD" id="cd00769">
    <property type="entry name" value="PheRS_beta_core"/>
    <property type="match status" value="1"/>
</dbReference>
<dbReference type="GO" id="GO:0005524">
    <property type="term" value="F:ATP binding"/>
    <property type="evidence" value="ECO:0007669"/>
    <property type="project" value="UniProtKB-KW"/>
</dbReference>
<evidence type="ECO:0000256" key="4">
    <source>
        <dbReference type="ARBA" id="ARBA00011209"/>
    </source>
</evidence>
<dbReference type="Gene3D" id="3.30.56.10">
    <property type="match status" value="2"/>
</dbReference>
<evidence type="ECO:0000256" key="15">
    <source>
        <dbReference type="ARBA" id="ARBA00022917"/>
    </source>
</evidence>
<evidence type="ECO:0000256" key="17">
    <source>
        <dbReference type="ARBA" id="ARBA00033189"/>
    </source>
</evidence>
<dbReference type="InterPro" id="IPR009061">
    <property type="entry name" value="DNA-bd_dom_put_sf"/>
</dbReference>
<dbReference type="InterPro" id="IPR041616">
    <property type="entry name" value="PheRS_beta_core"/>
</dbReference>
<dbReference type="InterPro" id="IPR033714">
    <property type="entry name" value="tRNA_bind_bactPheRS"/>
</dbReference>
<dbReference type="InterPro" id="IPR012340">
    <property type="entry name" value="NA-bd_OB-fold"/>
</dbReference>
<evidence type="ECO:0000256" key="18">
    <source>
        <dbReference type="ARBA" id="ARBA00049255"/>
    </source>
</evidence>
<comment type="caution">
    <text evidence="22">The sequence shown here is derived from an EMBL/GenBank/DDBJ whole genome shotgun (WGS) entry which is preliminary data.</text>
</comment>
<dbReference type="SUPFAM" id="SSF56037">
    <property type="entry name" value="PheT/TilS domain"/>
    <property type="match status" value="1"/>
</dbReference>
<evidence type="ECO:0000256" key="3">
    <source>
        <dbReference type="ARBA" id="ARBA00008653"/>
    </source>
</evidence>
<evidence type="ECO:0000256" key="11">
    <source>
        <dbReference type="ARBA" id="ARBA00022741"/>
    </source>
</evidence>
<evidence type="ECO:0000256" key="16">
    <source>
        <dbReference type="ARBA" id="ARBA00023146"/>
    </source>
</evidence>
<evidence type="ECO:0000256" key="12">
    <source>
        <dbReference type="ARBA" id="ARBA00022840"/>
    </source>
</evidence>
<keyword evidence="7" id="KW-0963">Cytoplasm</keyword>
<keyword evidence="8" id="KW-0820">tRNA-binding</keyword>
<evidence type="ECO:0000259" key="21">
    <source>
        <dbReference type="PROSITE" id="PS51483"/>
    </source>
</evidence>
<dbReference type="SUPFAM" id="SSF50249">
    <property type="entry name" value="Nucleic acid-binding proteins"/>
    <property type="match status" value="1"/>
</dbReference>
<comment type="cofactor">
    <cofactor evidence="1">
        <name>Mg(2+)</name>
        <dbReference type="ChEBI" id="CHEBI:18420"/>
    </cofactor>
</comment>
<keyword evidence="15" id="KW-0648">Protein biosynthesis</keyword>
<comment type="similarity">
    <text evidence="3">Belongs to the phenylalanyl-tRNA synthetase beta subunit family. Type 1 subfamily.</text>
</comment>
<organism evidence="22">
    <name type="scientific">freshwater metagenome</name>
    <dbReference type="NCBI Taxonomy" id="449393"/>
    <lineage>
        <taxon>unclassified sequences</taxon>
        <taxon>metagenomes</taxon>
        <taxon>ecological metagenomes</taxon>
    </lineage>
</organism>
<dbReference type="Gene3D" id="3.30.930.10">
    <property type="entry name" value="Bira Bifunctional Protein, Domain 2"/>
    <property type="match status" value="1"/>
</dbReference>
<dbReference type="Pfam" id="PF01588">
    <property type="entry name" value="tRNA_bind"/>
    <property type="match status" value="1"/>
</dbReference>
<evidence type="ECO:0000256" key="13">
    <source>
        <dbReference type="ARBA" id="ARBA00022842"/>
    </source>
</evidence>
<accession>A0A094PXS3</accession>
<evidence type="ECO:0000256" key="2">
    <source>
        <dbReference type="ARBA" id="ARBA00004496"/>
    </source>
</evidence>
<dbReference type="PROSITE" id="PS50886">
    <property type="entry name" value="TRBD"/>
    <property type="match status" value="1"/>
</dbReference>
<dbReference type="PROSITE" id="PS51447">
    <property type="entry name" value="FDX_ACB"/>
    <property type="match status" value="1"/>
</dbReference>
<comment type="catalytic activity">
    <reaction evidence="18">
        <text>tRNA(Phe) + L-phenylalanine + ATP = L-phenylalanyl-tRNA(Phe) + AMP + diphosphate + H(+)</text>
        <dbReference type="Rhea" id="RHEA:19413"/>
        <dbReference type="Rhea" id="RHEA-COMP:9668"/>
        <dbReference type="Rhea" id="RHEA-COMP:9699"/>
        <dbReference type="ChEBI" id="CHEBI:15378"/>
        <dbReference type="ChEBI" id="CHEBI:30616"/>
        <dbReference type="ChEBI" id="CHEBI:33019"/>
        <dbReference type="ChEBI" id="CHEBI:58095"/>
        <dbReference type="ChEBI" id="CHEBI:78442"/>
        <dbReference type="ChEBI" id="CHEBI:78531"/>
        <dbReference type="ChEBI" id="CHEBI:456215"/>
        <dbReference type="EC" id="6.1.1.20"/>
    </reaction>
</comment>
<feature type="domain" description="B5" evidence="21">
    <location>
        <begin position="403"/>
        <end position="476"/>
    </location>
</feature>
<proteinExistence type="inferred from homology"/>
<dbReference type="GO" id="GO:0006432">
    <property type="term" value="P:phenylalanyl-tRNA aminoacylation"/>
    <property type="evidence" value="ECO:0007669"/>
    <property type="project" value="InterPro"/>
</dbReference>
<dbReference type="InterPro" id="IPR045060">
    <property type="entry name" value="Phe-tRNA-ligase_IIc_bsu"/>
</dbReference>